<protein>
    <recommendedName>
        <fullName evidence="4">Surface antigen</fullName>
    </recommendedName>
</protein>
<keyword evidence="1" id="KW-0732">Signal</keyword>
<proteinExistence type="predicted"/>
<feature type="signal peptide" evidence="1">
    <location>
        <begin position="1"/>
        <end position="21"/>
    </location>
</feature>
<dbReference type="InterPro" id="IPR046070">
    <property type="entry name" value="DUF6029"/>
</dbReference>
<dbReference type="RefSeq" id="WP_166398995.1">
    <property type="nucleotide sequence ID" value="NZ_JAANAS010000001.1"/>
</dbReference>
<dbReference type="EMBL" id="JAANAS010000001">
    <property type="protein sequence ID" value="NGZ88729.1"/>
    <property type="molecule type" value="Genomic_DNA"/>
</dbReference>
<evidence type="ECO:0000313" key="2">
    <source>
        <dbReference type="EMBL" id="NGZ88729.1"/>
    </source>
</evidence>
<feature type="chain" id="PRO_5037237825" description="Surface antigen" evidence="1">
    <location>
        <begin position="22"/>
        <end position="584"/>
    </location>
</feature>
<evidence type="ECO:0000256" key="1">
    <source>
        <dbReference type="SAM" id="SignalP"/>
    </source>
</evidence>
<dbReference type="Proteomes" id="UP000643701">
    <property type="component" value="Unassembled WGS sequence"/>
</dbReference>
<evidence type="ECO:0008006" key="4">
    <source>
        <dbReference type="Google" id="ProtNLM"/>
    </source>
</evidence>
<reference evidence="2" key="1">
    <citation type="submission" date="2020-03" db="EMBL/GenBank/DDBJ databases">
        <title>Psychroflexus Maritimus sp. nov., isolate from marine sediment.</title>
        <authorList>
            <person name="Zhong Y.-L."/>
        </authorList>
    </citation>
    <scope>NUCLEOTIDE SEQUENCE</scope>
    <source>
        <strain evidence="2">C1</strain>
    </source>
</reference>
<accession>A0A967E1F5</accession>
<keyword evidence="3" id="KW-1185">Reference proteome</keyword>
<name>A0A967E1F5_9FLAO</name>
<comment type="caution">
    <text evidence="2">The sequence shown here is derived from an EMBL/GenBank/DDBJ whole genome shotgun (WGS) entry which is preliminary data.</text>
</comment>
<organism evidence="2 3">
    <name type="scientific">Psychroflexus maritimus</name>
    <dbReference type="NCBI Taxonomy" id="2714865"/>
    <lineage>
        <taxon>Bacteria</taxon>
        <taxon>Pseudomonadati</taxon>
        <taxon>Bacteroidota</taxon>
        <taxon>Flavobacteriia</taxon>
        <taxon>Flavobacteriales</taxon>
        <taxon>Flavobacteriaceae</taxon>
        <taxon>Psychroflexus</taxon>
    </lineage>
</organism>
<evidence type="ECO:0000313" key="3">
    <source>
        <dbReference type="Proteomes" id="UP000643701"/>
    </source>
</evidence>
<sequence>MRNYYYPFLSFFLLFNSLSFSQNPQQSQNDELEEKKDYGRFYGGVESNLQYYLEDSGLESAIVPENPLRSNNYLYANYTYKNWTAGVQVESYEKNALLNYNPKFNGTDLGIFYVDYKGEKWNITLGHFYEQFGNGMILRAWEDRALGINSALRGGRVRFTPNYNMEFTALYGRQRSGFGVTSGDLFGFNADFFLSEYLNLYEKNQDLSVGFSYLGRYESFDNYSQLQSPDYNELTNAFSLRADYMWKSFYANVEANYKTKDGIINVQNLLSDTFAEPGNAVTFNFGYSQSGLGVDVSLRRMQNMGFFSQREPSTFTNFEGDQSTSFDYLDTFINFTPALTKQHHSLLANIYVFQAQQNTSFEDTQIMRAGETGGQIDFFYKFKKGTFFGGKHGTHVFLNYSNWFNLPGKYTFNPPSYDVDFFGRGNKYFSDYSIEIKKKLNNSWHLGFNYINQYYDQRLLGGGDLVRADIITAEATYNFNNKRSLRLELEKMWAVGDREDWFGGSIEYNFNENLSIYFWDIWNYGSEKAEERVHYVNVGGAYRIGAYRVALNYGRQRGGLVCVGGVCRFVPESSGLTINFNTSF</sequence>
<gene>
    <name evidence="2" type="ORF">G7034_00500</name>
</gene>
<dbReference type="Pfam" id="PF19494">
    <property type="entry name" value="DUF6029"/>
    <property type="match status" value="1"/>
</dbReference>
<dbReference type="AlphaFoldDB" id="A0A967E1F5"/>